<dbReference type="AlphaFoldDB" id="A0A0E9WEC0"/>
<dbReference type="EMBL" id="GBXM01020754">
    <property type="protein sequence ID" value="JAH87823.1"/>
    <property type="molecule type" value="Transcribed_RNA"/>
</dbReference>
<organism evidence="1">
    <name type="scientific">Anguilla anguilla</name>
    <name type="common">European freshwater eel</name>
    <name type="synonym">Muraena anguilla</name>
    <dbReference type="NCBI Taxonomy" id="7936"/>
    <lineage>
        <taxon>Eukaryota</taxon>
        <taxon>Metazoa</taxon>
        <taxon>Chordata</taxon>
        <taxon>Craniata</taxon>
        <taxon>Vertebrata</taxon>
        <taxon>Euteleostomi</taxon>
        <taxon>Actinopterygii</taxon>
        <taxon>Neopterygii</taxon>
        <taxon>Teleostei</taxon>
        <taxon>Anguilliformes</taxon>
        <taxon>Anguillidae</taxon>
        <taxon>Anguilla</taxon>
    </lineage>
</organism>
<accession>A0A0E9WEC0</accession>
<reference evidence="1" key="2">
    <citation type="journal article" date="2015" name="Fish Shellfish Immunol.">
        <title>Early steps in the European eel (Anguilla anguilla)-Vibrio vulnificus interaction in the gills: Role of the RtxA13 toxin.</title>
        <authorList>
            <person name="Callol A."/>
            <person name="Pajuelo D."/>
            <person name="Ebbesson L."/>
            <person name="Teles M."/>
            <person name="MacKenzie S."/>
            <person name="Amaro C."/>
        </authorList>
    </citation>
    <scope>NUCLEOTIDE SEQUENCE</scope>
</reference>
<name>A0A0E9WEC0_ANGAN</name>
<proteinExistence type="predicted"/>
<sequence length="34" mass="3708">MAAVSQDLHGSANRQSACHGVPWPYLCVVTCLRH</sequence>
<protein>
    <submittedName>
        <fullName evidence="1">Uncharacterized protein</fullName>
    </submittedName>
</protein>
<reference evidence="1" key="1">
    <citation type="submission" date="2014-11" db="EMBL/GenBank/DDBJ databases">
        <authorList>
            <person name="Amaro Gonzalez C."/>
        </authorList>
    </citation>
    <scope>NUCLEOTIDE SEQUENCE</scope>
</reference>
<evidence type="ECO:0000313" key="1">
    <source>
        <dbReference type="EMBL" id="JAH87823.1"/>
    </source>
</evidence>